<keyword evidence="4" id="KW-1185">Reference proteome</keyword>
<dbReference type="Pfam" id="PF13499">
    <property type="entry name" value="EF-hand_7"/>
    <property type="match status" value="1"/>
</dbReference>
<dbReference type="EMBL" id="JAKMXF010000011">
    <property type="protein sequence ID" value="KAI6661639.1"/>
    <property type="molecule type" value="Genomic_DNA"/>
</dbReference>
<sequence length="163" mass="18441">MASQLSAEQKTTILEIFSLFDHSEDHTILLKDVPVVLRSLGIHLEAEELEEVMQDLEKRVMPVKPEKDKGQIPVVTFTHFSTVVESLVKEIDNEKEIREAFQAFDKEGDGLLLAVELRQILTNMGDKMTEDEVEEMLDEVDIDANGKVDYAKLAKIITSKTVL</sequence>
<evidence type="ECO:0000313" key="4">
    <source>
        <dbReference type="Proteomes" id="UP001165289"/>
    </source>
</evidence>
<evidence type="ECO:0000313" key="3">
    <source>
        <dbReference type="EMBL" id="KAI6661639.1"/>
    </source>
</evidence>
<evidence type="ECO:0000259" key="2">
    <source>
        <dbReference type="PROSITE" id="PS50222"/>
    </source>
</evidence>
<comment type="caution">
    <text evidence="3">The sequence shown here is derived from an EMBL/GenBank/DDBJ whole genome shotgun (WGS) entry which is preliminary data.</text>
</comment>
<dbReference type="InterPro" id="IPR050230">
    <property type="entry name" value="CALM/Myosin/TropC-like"/>
</dbReference>
<keyword evidence="1" id="KW-0677">Repeat</keyword>
<dbReference type="SUPFAM" id="SSF47473">
    <property type="entry name" value="EF-hand"/>
    <property type="match status" value="1"/>
</dbReference>
<dbReference type="PANTHER" id="PTHR23048">
    <property type="entry name" value="MYOSIN LIGHT CHAIN 1, 3"/>
    <property type="match status" value="1"/>
</dbReference>
<dbReference type="FunFam" id="1.10.238.10:FF:000003">
    <property type="entry name" value="Calmodulin A"/>
    <property type="match status" value="1"/>
</dbReference>
<reference evidence="3 4" key="1">
    <citation type="journal article" date="2023" name="BMC Biol.">
        <title>The compact genome of the sponge Oopsacas minuta (Hexactinellida) is lacking key metazoan core genes.</title>
        <authorList>
            <person name="Santini S."/>
            <person name="Schenkelaars Q."/>
            <person name="Jourda C."/>
            <person name="Duchesne M."/>
            <person name="Belahbib H."/>
            <person name="Rocher C."/>
            <person name="Selva M."/>
            <person name="Riesgo A."/>
            <person name="Vervoort M."/>
            <person name="Leys S.P."/>
            <person name="Kodjabachian L."/>
            <person name="Le Bivic A."/>
            <person name="Borchiellini C."/>
            <person name="Claverie J.M."/>
            <person name="Renard E."/>
        </authorList>
    </citation>
    <scope>NUCLEOTIDE SEQUENCE [LARGE SCALE GENOMIC DNA]</scope>
    <source>
        <strain evidence="3">SPO-2</strain>
    </source>
</reference>
<feature type="domain" description="EF-hand" evidence="2">
    <location>
        <begin position="128"/>
        <end position="163"/>
    </location>
</feature>
<dbReference type="CDD" id="cd00051">
    <property type="entry name" value="EFh"/>
    <property type="match status" value="1"/>
</dbReference>
<dbReference type="AlphaFoldDB" id="A0AAV7KQM9"/>
<dbReference type="PANTHER" id="PTHR23048:SF0">
    <property type="entry name" value="CALMODULIN LIKE 3"/>
    <property type="match status" value="1"/>
</dbReference>
<dbReference type="InterPro" id="IPR002048">
    <property type="entry name" value="EF_hand_dom"/>
</dbReference>
<dbReference type="Proteomes" id="UP001165289">
    <property type="component" value="Unassembled WGS sequence"/>
</dbReference>
<dbReference type="SMART" id="SM00054">
    <property type="entry name" value="EFh"/>
    <property type="match status" value="3"/>
</dbReference>
<evidence type="ECO:0000256" key="1">
    <source>
        <dbReference type="ARBA" id="ARBA00022737"/>
    </source>
</evidence>
<accession>A0AAV7KQM9</accession>
<gene>
    <name evidence="3" type="ORF">LOD99_13512</name>
</gene>
<name>A0AAV7KQM9_9METZ</name>
<dbReference type="PROSITE" id="PS50222">
    <property type="entry name" value="EF_HAND_2"/>
    <property type="match status" value="2"/>
</dbReference>
<dbReference type="InterPro" id="IPR011992">
    <property type="entry name" value="EF-hand-dom_pair"/>
</dbReference>
<dbReference type="GO" id="GO:0016460">
    <property type="term" value="C:myosin II complex"/>
    <property type="evidence" value="ECO:0007669"/>
    <property type="project" value="TreeGrafter"/>
</dbReference>
<dbReference type="GO" id="GO:0005509">
    <property type="term" value="F:calcium ion binding"/>
    <property type="evidence" value="ECO:0007669"/>
    <property type="project" value="InterPro"/>
</dbReference>
<organism evidence="3 4">
    <name type="scientific">Oopsacas minuta</name>
    <dbReference type="NCBI Taxonomy" id="111878"/>
    <lineage>
        <taxon>Eukaryota</taxon>
        <taxon>Metazoa</taxon>
        <taxon>Porifera</taxon>
        <taxon>Hexactinellida</taxon>
        <taxon>Hexasterophora</taxon>
        <taxon>Lyssacinosida</taxon>
        <taxon>Leucopsacidae</taxon>
        <taxon>Oopsacas</taxon>
    </lineage>
</organism>
<proteinExistence type="predicted"/>
<dbReference type="Gene3D" id="1.10.238.10">
    <property type="entry name" value="EF-hand"/>
    <property type="match status" value="1"/>
</dbReference>
<protein>
    <recommendedName>
        <fullName evidence="2">EF-hand domain-containing protein</fullName>
    </recommendedName>
</protein>
<feature type="domain" description="EF-hand" evidence="2">
    <location>
        <begin position="92"/>
        <end position="127"/>
    </location>
</feature>